<evidence type="ECO:0000313" key="3">
    <source>
        <dbReference type="Proteomes" id="UP000027647"/>
    </source>
</evidence>
<gene>
    <name evidence="2" type="ORF">EH31_00480</name>
</gene>
<protein>
    <submittedName>
        <fullName evidence="2">Uncharacterized protein</fullName>
    </submittedName>
</protein>
<dbReference type="EMBL" id="JMIW01000001">
    <property type="protein sequence ID" value="KEO91173.1"/>
    <property type="molecule type" value="Genomic_DNA"/>
</dbReference>
<keyword evidence="1" id="KW-0812">Transmembrane</keyword>
<evidence type="ECO:0000313" key="2">
    <source>
        <dbReference type="EMBL" id="KEO91173.1"/>
    </source>
</evidence>
<keyword evidence="3" id="KW-1185">Reference proteome</keyword>
<name>A0A074MH44_ERYLO</name>
<dbReference type="Proteomes" id="UP000027647">
    <property type="component" value="Unassembled WGS sequence"/>
</dbReference>
<sequence>MMIFMPRSELEAWGPPKGYELIATVFMFPVLIAQIVVFRHRLIRAFDGAPLMVTGLLDLYVKRSDGYWQFFASVGMYVVLIVAIIFLLWGCSLQVQRWLYWRKRI</sequence>
<organism evidence="2 3">
    <name type="scientific">Erythrobacter longus</name>
    <dbReference type="NCBI Taxonomy" id="1044"/>
    <lineage>
        <taxon>Bacteria</taxon>
        <taxon>Pseudomonadati</taxon>
        <taxon>Pseudomonadota</taxon>
        <taxon>Alphaproteobacteria</taxon>
        <taxon>Sphingomonadales</taxon>
        <taxon>Erythrobacteraceae</taxon>
        <taxon>Erythrobacter/Porphyrobacter group</taxon>
        <taxon>Erythrobacter</taxon>
    </lineage>
</organism>
<dbReference type="AlphaFoldDB" id="A0A074MH44"/>
<keyword evidence="1" id="KW-1133">Transmembrane helix</keyword>
<proteinExistence type="predicted"/>
<accession>A0A074MH44</accession>
<comment type="caution">
    <text evidence="2">The sequence shown here is derived from an EMBL/GenBank/DDBJ whole genome shotgun (WGS) entry which is preliminary data.</text>
</comment>
<evidence type="ECO:0000256" key="1">
    <source>
        <dbReference type="SAM" id="Phobius"/>
    </source>
</evidence>
<feature type="transmembrane region" description="Helical" evidence="1">
    <location>
        <begin position="67"/>
        <end position="95"/>
    </location>
</feature>
<feature type="transmembrane region" description="Helical" evidence="1">
    <location>
        <begin position="20"/>
        <end position="38"/>
    </location>
</feature>
<keyword evidence="1" id="KW-0472">Membrane</keyword>
<reference evidence="2 3" key="1">
    <citation type="submission" date="2014-04" db="EMBL/GenBank/DDBJ databases">
        <title>A comprehensive comparison of genomes of Erythrobacter spp. strains.</title>
        <authorList>
            <person name="Zheng Q."/>
        </authorList>
    </citation>
    <scope>NUCLEOTIDE SEQUENCE [LARGE SCALE GENOMIC DNA]</scope>
    <source>
        <strain evidence="2 3">DSM 6997</strain>
    </source>
</reference>